<accession>A0A0C9ZVJ8</accession>
<dbReference type="HOGENOM" id="CLU_1355127_0_0_1"/>
<evidence type="ECO:0000313" key="1">
    <source>
        <dbReference type="EMBL" id="KIK33421.1"/>
    </source>
</evidence>
<dbReference type="Proteomes" id="UP000054485">
    <property type="component" value="Unassembled WGS sequence"/>
</dbReference>
<proteinExistence type="predicted"/>
<reference evidence="2" key="2">
    <citation type="submission" date="2015-01" db="EMBL/GenBank/DDBJ databases">
        <title>Evolutionary Origins and Diversification of the Mycorrhizal Mutualists.</title>
        <authorList>
            <consortium name="DOE Joint Genome Institute"/>
            <consortium name="Mycorrhizal Genomics Consortium"/>
            <person name="Kohler A."/>
            <person name="Kuo A."/>
            <person name="Nagy L.G."/>
            <person name="Floudas D."/>
            <person name="Copeland A."/>
            <person name="Barry K.W."/>
            <person name="Cichocki N."/>
            <person name="Veneault-Fourrey C."/>
            <person name="LaButti K."/>
            <person name="Lindquist E.A."/>
            <person name="Lipzen A."/>
            <person name="Lundell T."/>
            <person name="Morin E."/>
            <person name="Murat C."/>
            <person name="Riley R."/>
            <person name="Ohm R."/>
            <person name="Sun H."/>
            <person name="Tunlid A."/>
            <person name="Henrissat B."/>
            <person name="Grigoriev I.V."/>
            <person name="Hibbett D.S."/>
            <person name="Martin F."/>
        </authorList>
    </citation>
    <scope>NUCLEOTIDE SEQUENCE [LARGE SCALE GENOMIC DNA]</scope>
    <source>
        <strain evidence="2">UH-Slu-Lm8-n1</strain>
    </source>
</reference>
<evidence type="ECO:0000313" key="2">
    <source>
        <dbReference type="Proteomes" id="UP000054485"/>
    </source>
</evidence>
<dbReference type="InParanoid" id="A0A0C9ZVJ8"/>
<dbReference type="OrthoDB" id="2602575at2759"/>
<keyword evidence="2" id="KW-1185">Reference proteome</keyword>
<gene>
    <name evidence="1" type="ORF">CY34DRAFT_813616</name>
</gene>
<organism evidence="1 2">
    <name type="scientific">Suillus luteus UH-Slu-Lm8-n1</name>
    <dbReference type="NCBI Taxonomy" id="930992"/>
    <lineage>
        <taxon>Eukaryota</taxon>
        <taxon>Fungi</taxon>
        <taxon>Dikarya</taxon>
        <taxon>Basidiomycota</taxon>
        <taxon>Agaricomycotina</taxon>
        <taxon>Agaricomycetes</taxon>
        <taxon>Agaricomycetidae</taxon>
        <taxon>Boletales</taxon>
        <taxon>Suillineae</taxon>
        <taxon>Suillaceae</taxon>
        <taxon>Suillus</taxon>
    </lineage>
</organism>
<protein>
    <submittedName>
        <fullName evidence="1">Uncharacterized protein</fullName>
    </submittedName>
</protein>
<sequence>MSYSMQPNQTIVNSGGAGSHGHYIWSTNPPPHPATMQEMPPFWTLRNQIVVERVPRPPALSPTMQSFPGITFSINGWGGVRVRDILRGTVTVDHSTDTAFADRSWRETTLALEWPGYLPNGSSDASRRRIKTIHRGTNTPITRQDFAIEIAVLIGELSRCARDKPVAHGCEDWAFSQNGVRMSDVYILSAHYYRNVWVPELYVH</sequence>
<name>A0A0C9ZVJ8_9AGAM</name>
<reference evidence="1 2" key="1">
    <citation type="submission" date="2014-04" db="EMBL/GenBank/DDBJ databases">
        <authorList>
            <consortium name="DOE Joint Genome Institute"/>
            <person name="Kuo A."/>
            <person name="Ruytinx J."/>
            <person name="Rineau F."/>
            <person name="Colpaert J."/>
            <person name="Kohler A."/>
            <person name="Nagy L.G."/>
            <person name="Floudas D."/>
            <person name="Copeland A."/>
            <person name="Barry K.W."/>
            <person name="Cichocki N."/>
            <person name="Veneault-Fourrey C."/>
            <person name="LaButti K."/>
            <person name="Lindquist E.A."/>
            <person name="Lipzen A."/>
            <person name="Lundell T."/>
            <person name="Morin E."/>
            <person name="Murat C."/>
            <person name="Sun H."/>
            <person name="Tunlid A."/>
            <person name="Henrissat B."/>
            <person name="Grigoriev I.V."/>
            <person name="Hibbett D.S."/>
            <person name="Martin F."/>
            <person name="Nordberg H.P."/>
            <person name="Cantor M.N."/>
            <person name="Hua S.X."/>
        </authorList>
    </citation>
    <scope>NUCLEOTIDE SEQUENCE [LARGE SCALE GENOMIC DNA]</scope>
    <source>
        <strain evidence="1 2">UH-Slu-Lm8-n1</strain>
    </source>
</reference>
<dbReference type="AlphaFoldDB" id="A0A0C9ZVJ8"/>
<dbReference type="EMBL" id="KN835947">
    <property type="protein sequence ID" value="KIK33421.1"/>
    <property type="molecule type" value="Genomic_DNA"/>
</dbReference>